<dbReference type="AlphaFoldDB" id="A0A2M6WI46"/>
<comment type="caution">
    <text evidence="1">The sequence shown here is derived from an EMBL/GenBank/DDBJ whole genome shotgun (WGS) entry which is preliminary data.</text>
</comment>
<evidence type="ECO:0000313" key="1">
    <source>
        <dbReference type="EMBL" id="PIT92457.1"/>
    </source>
</evidence>
<organism evidence="1 2">
    <name type="scientific">Candidatus Harrisonbacteria bacterium CG10_big_fil_rev_8_21_14_0_10_42_17</name>
    <dbReference type="NCBI Taxonomy" id="1974584"/>
    <lineage>
        <taxon>Bacteria</taxon>
        <taxon>Candidatus Harrisoniibacteriota</taxon>
    </lineage>
</organism>
<accession>A0A2M6WI46</accession>
<dbReference type="Proteomes" id="UP000228635">
    <property type="component" value="Unassembled WGS sequence"/>
</dbReference>
<dbReference type="EMBL" id="PFBA01000022">
    <property type="protein sequence ID" value="PIT92457.1"/>
    <property type="molecule type" value="Genomic_DNA"/>
</dbReference>
<evidence type="ECO:0000313" key="2">
    <source>
        <dbReference type="Proteomes" id="UP000228635"/>
    </source>
</evidence>
<sequence length="63" mass="7054">MTDQKPNKRYANISPERLAELRRATLIASTGASTRLEGSKLSDKEVAQVANIVFGRKQEHQRS</sequence>
<reference evidence="2" key="1">
    <citation type="submission" date="2017-09" db="EMBL/GenBank/DDBJ databases">
        <title>Depth-based differentiation of microbial function through sediment-hosted aquifers and enrichment of novel symbionts in the deep terrestrial subsurface.</title>
        <authorList>
            <person name="Probst A.J."/>
            <person name="Ladd B."/>
            <person name="Jarett J.K."/>
            <person name="Geller-Mcgrath D.E."/>
            <person name="Sieber C.M.K."/>
            <person name="Emerson J.B."/>
            <person name="Anantharaman K."/>
            <person name="Thomas B.C."/>
            <person name="Malmstrom R."/>
            <person name="Stieglmeier M."/>
            <person name="Klingl A."/>
            <person name="Woyke T."/>
            <person name="Ryan C.M."/>
            <person name="Banfield J.F."/>
        </authorList>
    </citation>
    <scope>NUCLEOTIDE SEQUENCE [LARGE SCALE GENOMIC DNA]</scope>
</reference>
<protein>
    <submittedName>
        <fullName evidence="1">Uncharacterized protein</fullName>
    </submittedName>
</protein>
<proteinExistence type="predicted"/>
<name>A0A2M6WI46_9BACT</name>
<gene>
    <name evidence="1" type="ORF">COU08_02385</name>
</gene>